<keyword evidence="4 6" id="KW-1133">Transmembrane helix</keyword>
<keyword evidence="3 6" id="KW-0812">Transmembrane</keyword>
<evidence type="ECO:0000256" key="6">
    <source>
        <dbReference type="RuleBase" id="RU363053"/>
    </source>
</evidence>
<organism evidence="8 9">
    <name type="scientific">Tetraparma gracilis</name>
    <dbReference type="NCBI Taxonomy" id="2962635"/>
    <lineage>
        <taxon>Eukaryota</taxon>
        <taxon>Sar</taxon>
        <taxon>Stramenopiles</taxon>
        <taxon>Ochrophyta</taxon>
        <taxon>Bolidophyceae</taxon>
        <taxon>Parmales</taxon>
        <taxon>Triparmaceae</taxon>
        <taxon>Tetraparma</taxon>
    </lineage>
</organism>
<evidence type="ECO:0000256" key="5">
    <source>
        <dbReference type="ARBA" id="ARBA00023136"/>
    </source>
</evidence>
<protein>
    <submittedName>
        <fullName evidence="8">Uncharacterized protein</fullName>
    </submittedName>
</protein>
<comment type="caution">
    <text evidence="6">Lacks conserved residue(s) required for the propagation of feature annotation.</text>
</comment>
<reference evidence="8 9" key="1">
    <citation type="journal article" date="2023" name="Commun. Biol.">
        <title>Genome analysis of Parmales, the sister group of diatoms, reveals the evolutionary specialization of diatoms from phago-mixotrophs to photoautotrophs.</title>
        <authorList>
            <person name="Ban H."/>
            <person name="Sato S."/>
            <person name="Yoshikawa S."/>
            <person name="Yamada K."/>
            <person name="Nakamura Y."/>
            <person name="Ichinomiya M."/>
            <person name="Sato N."/>
            <person name="Blanc-Mathieu R."/>
            <person name="Endo H."/>
            <person name="Kuwata A."/>
            <person name="Ogata H."/>
        </authorList>
    </citation>
    <scope>NUCLEOTIDE SEQUENCE [LARGE SCALE GENOMIC DNA]</scope>
</reference>
<keyword evidence="9" id="KW-1185">Reference proteome</keyword>
<accession>A0ABQ6MYY8</accession>
<evidence type="ECO:0000256" key="7">
    <source>
        <dbReference type="SAM" id="SignalP"/>
    </source>
</evidence>
<feature type="transmembrane region" description="Helical" evidence="6">
    <location>
        <begin position="244"/>
        <end position="263"/>
    </location>
</feature>
<dbReference type="Pfam" id="PF04117">
    <property type="entry name" value="Mpv17_PMP22"/>
    <property type="match status" value="1"/>
</dbReference>
<dbReference type="InterPro" id="IPR007248">
    <property type="entry name" value="Mpv17_PMP22"/>
</dbReference>
<proteinExistence type="inferred from homology"/>
<feature type="chain" id="PRO_5046929503" evidence="7">
    <location>
        <begin position="23"/>
        <end position="272"/>
    </location>
</feature>
<comment type="similarity">
    <text evidence="2 6">Belongs to the peroxisomal membrane protein PXMP2/4 family.</text>
</comment>
<evidence type="ECO:0000256" key="2">
    <source>
        <dbReference type="ARBA" id="ARBA00006824"/>
    </source>
</evidence>
<dbReference type="EMBL" id="BRYB01003377">
    <property type="protein sequence ID" value="GMI35585.1"/>
    <property type="molecule type" value="Genomic_DNA"/>
</dbReference>
<evidence type="ECO:0000256" key="3">
    <source>
        <dbReference type="ARBA" id="ARBA00022692"/>
    </source>
</evidence>
<dbReference type="Proteomes" id="UP001165060">
    <property type="component" value="Unassembled WGS sequence"/>
</dbReference>
<keyword evidence="5 6" id="KW-0472">Membrane</keyword>
<gene>
    <name evidence="8" type="ORF">TeGR_g1327</name>
</gene>
<evidence type="ECO:0000256" key="4">
    <source>
        <dbReference type="ARBA" id="ARBA00022989"/>
    </source>
</evidence>
<evidence type="ECO:0000256" key="1">
    <source>
        <dbReference type="ARBA" id="ARBA00004141"/>
    </source>
</evidence>
<feature type="signal peptide" evidence="7">
    <location>
        <begin position="1"/>
        <end position="22"/>
    </location>
</feature>
<evidence type="ECO:0000313" key="9">
    <source>
        <dbReference type="Proteomes" id="UP001165060"/>
    </source>
</evidence>
<sequence length="272" mass="29564">MRSPLLPLLAVLLLSPLASGFAARPPPLPVLSPRPRASPAHPLYLALPRAPTSLPSLSLLRGGSALPAVPAPAALLPGLWASYLACLGSSPVLTKTATSLFLFTLSFNVGKLIAPPPPSKPTPGSFLKHSPLACLLLLPGLYFPVSSHHWYALMHRLIPSSDLLPVLGKSVLGQIFYGPIYTSMFFLSQLIPVSEKEGFLASFADAFRNLLLPKIRRDFFGVWEVGVWFWITVDLISFKFIPLNLIPLFVNFCSFLWTVFLSLKARPSASKA</sequence>
<dbReference type="PANTHER" id="PTHR11266">
    <property type="entry name" value="PEROXISOMAL MEMBRANE PROTEIN 2, PXMP2 MPV17"/>
    <property type="match status" value="1"/>
</dbReference>
<evidence type="ECO:0000313" key="8">
    <source>
        <dbReference type="EMBL" id="GMI35585.1"/>
    </source>
</evidence>
<comment type="subcellular location">
    <subcellularLocation>
        <location evidence="1">Membrane</location>
        <topology evidence="1">Multi-pass membrane protein</topology>
    </subcellularLocation>
</comment>
<dbReference type="PANTHER" id="PTHR11266:SF17">
    <property type="entry name" value="PROTEIN MPV17"/>
    <property type="match status" value="1"/>
</dbReference>
<name>A0ABQ6MYY8_9STRA</name>
<keyword evidence="7" id="KW-0732">Signal</keyword>
<comment type="caution">
    <text evidence="8">The sequence shown here is derived from an EMBL/GenBank/DDBJ whole genome shotgun (WGS) entry which is preliminary data.</text>
</comment>